<dbReference type="EMBL" id="QXFX01001453">
    <property type="protein sequence ID" value="KAE9090014.1"/>
    <property type="molecule type" value="Genomic_DNA"/>
</dbReference>
<reference evidence="16 17" key="1">
    <citation type="submission" date="2018-09" db="EMBL/GenBank/DDBJ databases">
        <title>Genomic investigation of the strawberry pathogen Phytophthora fragariae indicates pathogenicity is determined by transcriptional variation in three key races.</title>
        <authorList>
            <person name="Adams T.M."/>
            <person name="Armitage A.D."/>
            <person name="Sobczyk M.K."/>
            <person name="Bates H.J."/>
            <person name="Dunwell J.M."/>
            <person name="Nellist C.F."/>
            <person name="Harrison R.J."/>
        </authorList>
    </citation>
    <scope>NUCLEOTIDE SEQUENCE [LARGE SCALE GENOMIC DNA]</scope>
    <source>
        <strain evidence="9 12">A4</strain>
        <strain evidence="8 13">BC-1</strain>
        <strain evidence="7 17">BC-23</strain>
        <strain evidence="6 11">NOV-27</strain>
        <strain evidence="5 14">NOV-5</strain>
        <strain evidence="3 15">NOV-71</strain>
        <strain evidence="1 10">NOV-9</strain>
        <strain evidence="4 18">ONT-3</strain>
        <strain evidence="2 16">SCRP245</strain>
    </source>
</reference>
<dbReference type="Proteomes" id="UP000441208">
    <property type="component" value="Unassembled WGS sequence"/>
</dbReference>
<evidence type="ECO:0000313" key="13">
    <source>
        <dbReference type="Proteomes" id="UP000440367"/>
    </source>
</evidence>
<evidence type="ECO:0000313" key="9">
    <source>
        <dbReference type="EMBL" id="KAE9292582.1"/>
    </source>
</evidence>
<organism evidence="2 16">
    <name type="scientific">Phytophthora fragariae</name>
    <dbReference type="NCBI Taxonomy" id="53985"/>
    <lineage>
        <taxon>Eukaryota</taxon>
        <taxon>Sar</taxon>
        <taxon>Stramenopiles</taxon>
        <taxon>Oomycota</taxon>
        <taxon>Peronosporomycetes</taxon>
        <taxon>Peronosporales</taxon>
        <taxon>Peronosporaceae</taxon>
        <taxon>Phytophthora</taxon>
    </lineage>
</organism>
<sequence length="113" mass="12414">MQKTTGKEQRHHPIRLEACKGHGVAASGRFSVQFAVFGVPLSLWLAVPGASLRASVGITVILWDANQGKPHFDLSTEDAFSEVANMPTAQPRGKTRRKSSLEQLRVAVVKHKW</sequence>
<evidence type="ECO:0000313" key="8">
    <source>
        <dbReference type="EMBL" id="KAE9204997.1"/>
    </source>
</evidence>
<evidence type="ECO:0000313" key="14">
    <source>
        <dbReference type="Proteomes" id="UP000440732"/>
    </source>
</evidence>
<dbReference type="Proteomes" id="UP000437068">
    <property type="component" value="Unassembled WGS sequence"/>
</dbReference>
<dbReference type="AlphaFoldDB" id="A0A6A3J7Y6"/>
<name>A0A6A3J7Y6_9STRA</name>
<dbReference type="EMBL" id="QXGD01001491">
    <property type="protein sequence ID" value="KAE9204997.1"/>
    <property type="molecule type" value="Genomic_DNA"/>
</dbReference>
<keyword evidence="11" id="KW-1185">Reference proteome</keyword>
<gene>
    <name evidence="9" type="ORF">PF001_g18656</name>
    <name evidence="8" type="ORF">PF002_g20457</name>
    <name evidence="7" type="ORF">PF004_g18361</name>
    <name evidence="6" type="ORF">PF005_g19277</name>
    <name evidence="5" type="ORF">PF006_g18233</name>
    <name evidence="3" type="ORF">PF007_g19490</name>
    <name evidence="1" type="ORF">PF009_g20182</name>
    <name evidence="4" type="ORF">PF010_g18764</name>
    <name evidence="2" type="ORF">PF011_g18283</name>
</gene>
<dbReference type="Proteomes" id="UP000460718">
    <property type="component" value="Unassembled WGS sequence"/>
</dbReference>
<evidence type="ECO:0000313" key="6">
    <source>
        <dbReference type="EMBL" id="KAE9190382.1"/>
    </source>
</evidence>
<comment type="caution">
    <text evidence="2">The sequence shown here is derived from an EMBL/GenBank/DDBJ whole genome shotgun (WGS) entry which is preliminary data.</text>
</comment>
<dbReference type="Proteomes" id="UP000488956">
    <property type="component" value="Unassembled WGS sequence"/>
</dbReference>
<dbReference type="EMBL" id="QXGB01001464">
    <property type="protein sequence ID" value="KAE9190382.1"/>
    <property type="molecule type" value="Genomic_DNA"/>
</dbReference>
<dbReference type="Proteomes" id="UP000429523">
    <property type="component" value="Unassembled WGS sequence"/>
</dbReference>
<evidence type="ECO:0000313" key="3">
    <source>
        <dbReference type="EMBL" id="KAE9089752.1"/>
    </source>
</evidence>
<evidence type="ECO:0000313" key="15">
    <source>
        <dbReference type="Proteomes" id="UP000441208"/>
    </source>
</evidence>
<proteinExistence type="predicted"/>
<evidence type="ECO:0000313" key="7">
    <source>
        <dbReference type="EMBL" id="KAE9202658.1"/>
    </source>
</evidence>
<dbReference type="Proteomes" id="UP000440367">
    <property type="component" value="Unassembled WGS sequence"/>
</dbReference>
<evidence type="ECO:0000313" key="11">
    <source>
        <dbReference type="Proteomes" id="UP000433483"/>
    </source>
</evidence>
<evidence type="ECO:0000313" key="16">
    <source>
        <dbReference type="Proteomes" id="UP000460718"/>
    </source>
</evidence>
<evidence type="ECO:0000313" key="5">
    <source>
        <dbReference type="EMBL" id="KAE9120001.1"/>
    </source>
</evidence>
<dbReference type="Proteomes" id="UP000476176">
    <property type="component" value="Unassembled WGS sequence"/>
</dbReference>
<dbReference type="EMBL" id="QXFW01001449">
    <property type="protein sequence ID" value="KAE8990611.1"/>
    <property type="molecule type" value="Genomic_DNA"/>
</dbReference>
<dbReference type="Proteomes" id="UP000433483">
    <property type="component" value="Unassembled WGS sequence"/>
</dbReference>
<evidence type="ECO:0000313" key="2">
    <source>
        <dbReference type="EMBL" id="KAE8990611.1"/>
    </source>
</evidence>
<dbReference type="EMBL" id="QXGA01001402">
    <property type="protein sequence ID" value="KAE9120001.1"/>
    <property type="molecule type" value="Genomic_DNA"/>
</dbReference>
<evidence type="ECO:0000313" key="18">
    <source>
        <dbReference type="Proteomes" id="UP000488956"/>
    </source>
</evidence>
<dbReference type="EMBL" id="QXGF01001478">
    <property type="protein sequence ID" value="KAE8929710.1"/>
    <property type="molecule type" value="Genomic_DNA"/>
</dbReference>
<evidence type="ECO:0000313" key="12">
    <source>
        <dbReference type="Proteomes" id="UP000437068"/>
    </source>
</evidence>
<evidence type="ECO:0000313" key="4">
    <source>
        <dbReference type="EMBL" id="KAE9090014.1"/>
    </source>
</evidence>
<dbReference type="Proteomes" id="UP000440732">
    <property type="component" value="Unassembled WGS sequence"/>
</dbReference>
<protein>
    <submittedName>
        <fullName evidence="2">Uncharacterized protein</fullName>
    </submittedName>
</protein>
<dbReference type="EMBL" id="QXFZ01001480">
    <property type="protein sequence ID" value="KAE9089752.1"/>
    <property type="molecule type" value="Genomic_DNA"/>
</dbReference>
<dbReference type="EMBL" id="QXGC01001452">
    <property type="protein sequence ID" value="KAE9202658.1"/>
    <property type="molecule type" value="Genomic_DNA"/>
</dbReference>
<evidence type="ECO:0000313" key="10">
    <source>
        <dbReference type="Proteomes" id="UP000429523"/>
    </source>
</evidence>
<accession>A0A6A3J7Y6</accession>
<dbReference type="EMBL" id="QXGE01001441">
    <property type="protein sequence ID" value="KAE9292582.1"/>
    <property type="molecule type" value="Genomic_DNA"/>
</dbReference>
<evidence type="ECO:0000313" key="17">
    <source>
        <dbReference type="Proteomes" id="UP000476176"/>
    </source>
</evidence>
<evidence type="ECO:0000313" key="1">
    <source>
        <dbReference type="EMBL" id="KAE8929710.1"/>
    </source>
</evidence>